<name>A0AAV0CIZ6_9ASTE</name>
<organism evidence="2 3">
    <name type="scientific">Cuscuta epithymum</name>
    <dbReference type="NCBI Taxonomy" id="186058"/>
    <lineage>
        <taxon>Eukaryota</taxon>
        <taxon>Viridiplantae</taxon>
        <taxon>Streptophyta</taxon>
        <taxon>Embryophyta</taxon>
        <taxon>Tracheophyta</taxon>
        <taxon>Spermatophyta</taxon>
        <taxon>Magnoliopsida</taxon>
        <taxon>eudicotyledons</taxon>
        <taxon>Gunneridae</taxon>
        <taxon>Pentapetalae</taxon>
        <taxon>asterids</taxon>
        <taxon>lamiids</taxon>
        <taxon>Solanales</taxon>
        <taxon>Convolvulaceae</taxon>
        <taxon>Cuscuteae</taxon>
        <taxon>Cuscuta</taxon>
        <taxon>Cuscuta subgen. Cuscuta</taxon>
    </lineage>
</organism>
<dbReference type="AlphaFoldDB" id="A0AAV0CIZ6"/>
<sequence length="114" mass="13095">MDYFDSTKQKSELKIPKISSPTKEVVRPKSPIISSPPKQVDSGTQPESYRHNEGSKYWLSPGHPDWLDPPAQYRRYDDGTHGCSSTEMDPNWPIRKKYGSVVRLFLIQNPDMQS</sequence>
<accession>A0AAV0CIZ6</accession>
<evidence type="ECO:0000313" key="2">
    <source>
        <dbReference type="EMBL" id="CAH9078669.1"/>
    </source>
</evidence>
<protein>
    <submittedName>
        <fullName evidence="2">Uncharacterized protein</fullName>
    </submittedName>
</protein>
<dbReference type="EMBL" id="CAMAPF010000033">
    <property type="protein sequence ID" value="CAH9078669.1"/>
    <property type="molecule type" value="Genomic_DNA"/>
</dbReference>
<dbReference type="Proteomes" id="UP001152523">
    <property type="component" value="Unassembled WGS sequence"/>
</dbReference>
<comment type="caution">
    <text evidence="2">The sequence shown here is derived from an EMBL/GenBank/DDBJ whole genome shotgun (WGS) entry which is preliminary data.</text>
</comment>
<feature type="compositionally biased region" description="Basic and acidic residues" evidence="1">
    <location>
        <begin position="1"/>
        <end position="15"/>
    </location>
</feature>
<proteinExistence type="predicted"/>
<evidence type="ECO:0000313" key="3">
    <source>
        <dbReference type="Proteomes" id="UP001152523"/>
    </source>
</evidence>
<gene>
    <name evidence="2" type="ORF">CEPIT_LOCUS6549</name>
</gene>
<reference evidence="2" key="1">
    <citation type="submission" date="2022-07" db="EMBL/GenBank/DDBJ databases">
        <authorList>
            <person name="Macas J."/>
            <person name="Novak P."/>
            <person name="Neumann P."/>
        </authorList>
    </citation>
    <scope>NUCLEOTIDE SEQUENCE</scope>
</reference>
<feature type="region of interest" description="Disordered" evidence="1">
    <location>
        <begin position="1"/>
        <end position="90"/>
    </location>
</feature>
<evidence type="ECO:0000256" key="1">
    <source>
        <dbReference type="SAM" id="MobiDB-lite"/>
    </source>
</evidence>
<keyword evidence="3" id="KW-1185">Reference proteome</keyword>
<feature type="compositionally biased region" description="Low complexity" evidence="1">
    <location>
        <begin position="28"/>
        <end position="38"/>
    </location>
</feature>